<evidence type="ECO:0000313" key="13">
    <source>
        <dbReference type="EMBL" id="EHM13909.1"/>
    </source>
</evidence>
<keyword evidence="14" id="KW-1185">Reference proteome</keyword>
<dbReference type="PANTHER" id="PTHR22939">
    <property type="entry name" value="SERINE PROTEASE FAMILY S1C HTRA-RELATED"/>
    <property type="match status" value="1"/>
</dbReference>
<dbReference type="Gene3D" id="2.40.10.120">
    <property type="match status" value="1"/>
</dbReference>
<reference evidence="13 14" key="1">
    <citation type="submission" date="2011-11" db="EMBL/GenBank/DDBJ databases">
        <title>The Noncontiguous Finished genome of Jonquetella anthropi DSM 22815.</title>
        <authorList>
            <consortium name="US DOE Joint Genome Institute (JGI-PGF)"/>
            <person name="Lucas S."/>
            <person name="Copeland A."/>
            <person name="Lapidus A."/>
            <person name="Glavina del Rio T."/>
            <person name="Dalin E."/>
            <person name="Tice H."/>
            <person name="Bruce D."/>
            <person name="Goodwin L."/>
            <person name="Pitluck S."/>
            <person name="Peters L."/>
            <person name="Mikhailova N."/>
            <person name="Held B."/>
            <person name="Kyrpides N."/>
            <person name="Mavromatis K."/>
            <person name="Ivanova N."/>
            <person name="Markowitz V."/>
            <person name="Cheng J.-F."/>
            <person name="Hugenholtz P."/>
            <person name="Woyke T."/>
            <person name="Wu D."/>
            <person name="Gronow S."/>
            <person name="Wellnitz S."/>
            <person name="Brambilla E."/>
            <person name="Klenk H.-P."/>
            <person name="Eisen J.A."/>
        </authorList>
    </citation>
    <scope>NUCLEOTIDE SEQUENCE [LARGE SCALE GENOMIC DNA]</scope>
    <source>
        <strain evidence="13 14">DSM 22815</strain>
    </source>
</reference>
<feature type="domain" description="PDZ" evidence="12">
    <location>
        <begin position="380"/>
        <end position="472"/>
    </location>
</feature>
<dbReference type="STRING" id="885272.JonanDRAFT_1550"/>
<evidence type="ECO:0000256" key="4">
    <source>
        <dbReference type="ARBA" id="ARBA00022729"/>
    </source>
</evidence>
<evidence type="ECO:0000256" key="9">
    <source>
        <dbReference type="PIRSR" id="PIRSR611782-1"/>
    </source>
</evidence>
<feature type="signal peptide" evidence="11">
    <location>
        <begin position="1"/>
        <end position="32"/>
    </location>
</feature>
<dbReference type="eggNOG" id="COG0265">
    <property type="taxonomic scope" value="Bacteria"/>
</dbReference>
<dbReference type="NCBIfam" id="TIGR02037">
    <property type="entry name" value="degP_htrA_DO"/>
    <property type="match status" value="1"/>
</dbReference>
<dbReference type="AlphaFoldDB" id="H0UJE2"/>
<comment type="subcellular location">
    <subcellularLocation>
        <location evidence="1">Periplasm</location>
    </subcellularLocation>
</comment>
<dbReference type="Pfam" id="PF17820">
    <property type="entry name" value="PDZ_6"/>
    <property type="match status" value="1"/>
</dbReference>
<evidence type="ECO:0000256" key="1">
    <source>
        <dbReference type="ARBA" id="ARBA00004418"/>
    </source>
</evidence>
<dbReference type="InterPro" id="IPR001940">
    <property type="entry name" value="Peptidase_S1C"/>
</dbReference>
<gene>
    <name evidence="13" type="ORF">JonanDRAFT_1550</name>
</gene>
<keyword evidence="3 13" id="KW-0645">Protease</keyword>
<organism evidence="13 14">
    <name type="scientific">Jonquetella anthropi DSM 22815</name>
    <dbReference type="NCBI Taxonomy" id="885272"/>
    <lineage>
        <taxon>Bacteria</taxon>
        <taxon>Thermotogati</taxon>
        <taxon>Synergistota</taxon>
        <taxon>Synergistia</taxon>
        <taxon>Synergistales</taxon>
        <taxon>Dethiosulfovibrionaceae</taxon>
        <taxon>Jonquetella</taxon>
    </lineage>
</organism>
<dbReference type="Gene3D" id="2.30.42.10">
    <property type="match status" value="2"/>
</dbReference>
<dbReference type="PRINTS" id="PR00834">
    <property type="entry name" value="PROTEASES2C"/>
</dbReference>
<evidence type="ECO:0000256" key="3">
    <source>
        <dbReference type="ARBA" id="ARBA00022670"/>
    </source>
</evidence>
<keyword evidence="8" id="KW-0720">Serine protease</keyword>
<feature type="active site" description="Charge relay system" evidence="9">
    <location>
        <position position="128"/>
    </location>
</feature>
<dbReference type="InterPro" id="IPR041489">
    <property type="entry name" value="PDZ_6"/>
</dbReference>
<dbReference type="GO" id="GO:0006508">
    <property type="term" value="P:proteolysis"/>
    <property type="evidence" value="ECO:0007669"/>
    <property type="project" value="UniProtKB-KW"/>
</dbReference>
<feature type="domain" description="PDZ" evidence="12">
    <location>
        <begin position="276"/>
        <end position="367"/>
    </location>
</feature>
<feature type="active site" description="Charge relay system" evidence="9">
    <location>
        <position position="235"/>
    </location>
</feature>
<evidence type="ECO:0000256" key="10">
    <source>
        <dbReference type="PIRSR" id="PIRSR611782-2"/>
    </source>
</evidence>
<dbReference type="SUPFAM" id="SSF50494">
    <property type="entry name" value="Trypsin-like serine proteases"/>
    <property type="match status" value="1"/>
</dbReference>
<keyword evidence="6" id="KW-0574">Periplasm</keyword>
<feature type="chain" id="PRO_5003540832" evidence="11">
    <location>
        <begin position="33"/>
        <end position="481"/>
    </location>
</feature>
<evidence type="ECO:0000256" key="11">
    <source>
        <dbReference type="SAM" id="SignalP"/>
    </source>
</evidence>
<evidence type="ECO:0000256" key="5">
    <source>
        <dbReference type="ARBA" id="ARBA00022737"/>
    </source>
</evidence>
<evidence type="ECO:0000256" key="6">
    <source>
        <dbReference type="ARBA" id="ARBA00022764"/>
    </source>
</evidence>
<protein>
    <submittedName>
        <fullName evidence="13">Periplasmic serine protease, Do/DeqQ family</fullName>
    </submittedName>
</protein>
<dbReference type="RefSeq" id="WP_008523453.1">
    <property type="nucleotide sequence ID" value="NZ_CM001376.1"/>
</dbReference>
<dbReference type="PROSITE" id="PS50106">
    <property type="entry name" value="PDZ"/>
    <property type="match status" value="2"/>
</dbReference>
<keyword evidence="7" id="KW-0378">Hydrolase</keyword>
<dbReference type="Proteomes" id="UP000003806">
    <property type="component" value="Chromosome"/>
</dbReference>
<dbReference type="CDD" id="cd10839">
    <property type="entry name" value="cpPDZ1_DegP-like"/>
    <property type="match status" value="1"/>
</dbReference>
<comment type="similarity">
    <text evidence="2">Belongs to the peptidase S1C family.</text>
</comment>
<keyword evidence="5" id="KW-0677">Repeat</keyword>
<proteinExistence type="inferred from homology"/>
<dbReference type="SUPFAM" id="SSF50156">
    <property type="entry name" value="PDZ domain-like"/>
    <property type="match status" value="2"/>
</dbReference>
<feature type="binding site" evidence="10">
    <location>
        <position position="75"/>
    </location>
    <ligand>
        <name>substrate</name>
    </ligand>
</feature>
<dbReference type="EMBL" id="CM001376">
    <property type="protein sequence ID" value="EHM13909.1"/>
    <property type="molecule type" value="Genomic_DNA"/>
</dbReference>
<dbReference type="HOGENOM" id="CLU_020120_1_0_0"/>
<dbReference type="InterPro" id="IPR011782">
    <property type="entry name" value="Pept_S1C_Do"/>
</dbReference>
<sequence length="481" mass="49970">MIRGRTARTLVAALLVGLSASAILAAAPTAPAATPAAPATAPAAPAAAVINQGQESPFVAIVKQAAPAIVNIDVEAVVTRSVSGLPDDPFFKQFFGDMFREYTRQVPMKGAGSGFVVSSDGRILTNNHVIADAKKITVTFSDGTTKDAKVIGRDPTFDLAVIKVDGKNLPTLPLGDSASAEVGSWVVAIGNPLGLGVEPTVTVGVLSAKNRSIRARDFSFDGFLQTDAAINPGNSGGPLLNIHGQVIGINTAIAPMAQGIGFAIPIDMAKQVMNDIVTYGRVRRAQLGVYLQPLTPVMANAMGLKDVKGSLVASVAPDSPAASAGIRRGDVITSVDGKPVASPTDVSTRIREHIAGDTVSVTVYRDGSTKSFSVKLKPIDEPLEKDSQETVSKLGISVTKLTPELRKNLNLAPNENGLVITKVENGSVAAFAGLQPDDLILQANGRNVTTADELARAVGNQKAVVLLVLRDGMSSYVTLQM</sequence>
<feature type="binding site" evidence="10">
    <location>
        <begin position="233"/>
        <end position="235"/>
    </location>
    <ligand>
        <name>substrate</name>
    </ligand>
</feature>
<dbReference type="GO" id="GO:0042597">
    <property type="term" value="C:periplasmic space"/>
    <property type="evidence" value="ECO:0007669"/>
    <property type="project" value="UniProtKB-SubCell"/>
</dbReference>
<feature type="active site" description="Charge relay system" evidence="9">
    <location>
        <position position="158"/>
    </location>
</feature>
<evidence type="ECO:0000259" key="12">
    <source>
        <dbReference type="PROSITE" id="PS50106"/>
    </source>
</evidence>
<dbReference type="PANTHER" id="PTHR22939:SF129">
    <property type="entry name" value="SERINE PROTEASE HTRA2, MITOCHONDRIAL"/>
    <property type="match status" value="1"/>
</dbReference>
<dbReference type="InterPro" id="IPR036034">
    <property type="entry name" value="PDZ_sf"/>
</dbReference>
<evidence type="ECO:0000256" key="8">
    <source>
        <dbReference type="ARBA" id="ARBA00022825"/>
    </source>
</evidence>
<feature type="binding site" evidence="10">
    <location>
        <position position="158"/>
    </location>
    <ligand>
        <name>substrate</name>
    </ligand>
</feature>
<dbReference type="Pfam" id="PF13365">
    <property type="entry name" value="Trypsin_2"/>
    <property type="match status" value="1"/>
</dbReference>
<name>H0UJE2_9BACT</name>
<feature type="binding site" evidence="10">
    <location>
        <position position="128"/>
    </location>
    <ligand>
        <name>substrate</name>
    </ligand>
</feature>
<evidence type="ECO:0000256" key="7">
    <source>
        <dbReference type="ARBA" id="ARBA00022801"/>
    </source>
</evidence>
<dbReference type="InterPro" id="IPR001478">
    <property type="entry name" value="PDZ"/>
</dbReference>
<accession>H0UJE2</accession>
<dbReference type="SMART" id="SM00228">
    <property type="entry name" value="PDZ"/>
    <property type="match status" value="2"/>
</dbReference>
<keyword evidence="4 11" id="KW-0732">Signal</keyword>
<dbReference type="InterPro" id="IPR009003">
    <property type="entry name" value="Peptidase_S1_PA"/>
</dbReference>
<dbReference type="Pfam" id="PF13180">
    <property type="entry name" value="PDZ_2"/>
    <property type="match status" value="1"/>
</dbReference>
<dbReference type="GO" id="GO:0004252">
    <property type="term" value="F:serine-type endopeptidase activity"/>
    <property type="evidence" value="ECO:0007669"/>
    <property type="project" value="InterPro"/>
</dbReference>
<evidence type="ECO:0000313" key="14">
    <source>
        <dbReference type="Proteomes" id="UP000003806"/>
    </source>
</evidence>
<evidence type="ECO:0000256" key="2">
    <source>
        <dbReference type="ARBA" id="ARBA00010541"/>
    </source>
</evidence>